<dbReference type="Proteomes" id="UP000075809">
    <property type="component" value="Unassembled WGS sequence"/>
</dbReference>
<sequence>MRRRIIKFEASPGQTRGWRPELSSCCCGRDPNGEKSDRKEGTASPSEGKVKRGGRERRLRRVRGKVGEHRGERGRRARRSCWSPSDRAHDPLKPALSKSTRQGSFSVDKKGSIEQAREGRPTGKKVGSGGGGVVDPTATILCTTSVFKAKPREEPWQGTRTSLATLSLDVLRGHGSLDRSEPRNMKSRRKSRPFESKLAHTHPLLKSRATESSSGVEWSVSKQKKKESEKRETHQFVAKCGYRFPGTSERNFKYCSAQE</sequence>
<gene>
    <name evidence="2" type="ORF">ALC60_14580</name>
</gene>
<feature type="region of interest" description="Disordered" evidence="1">
    <location>
        <begin position="1"/>
        <end position="137"/>
    </location>
</feature>
<protein>
    <submittedName>
        <fullName evidence="2">Uncharacterized protein</fullName>
    </submittedName>
</protein>
<evidence type="ECO:0000313" key="2">
    <source>
        <dbReference type="EMBL" id="KYQ46483.1"/>
    </source>
</evidence>
<name>A0A151WF84_9HYME</name>
<evidence type="ECO:0000256" key="1">
    <source>
        <dbReference type="SAM" id="MobiDB-lite"/>
    </source>
</evidence>
<feature type="compositionally biased region" description="Basic and acidic residues" evidence="1">
    <location>
        <begin position="107"/>
        <end position="121"/>
    </location>
</feature>
<dbReference type="AlphaFoldDB" id="A0A151WF84"/>
<evidence type="ECO:0000313" key="3">
    <source>
        <dbReference type="Proteomes" id="UP000075809"/>
    </source>
</evidence>
<feature type="region of interest" description="Disordered" evidence="1">
    <location>
        <begin position="172"/>
        <end position="233"/>
    </location>
</feature>
<accession>A0A151WF84</accession>
<keyword evidence="3" id="KW-1185">Reference proteome</keyword>
<feature type="compositionally biased region" description="Basic and acidic residues" evidence="1">
    <location>
        <begin position="31"/>
        <end position="41"/>
    </location>
</feature>
<feature type="compositionally biased region" description="Basic residues" evidence="1">
    <location>
        <begin position="51"/>
        <end position="64"/>
    </location>
</feature>
<organism evidence="2 3">
    <name type="scientific">Mycetomoellerius zeteki</name>
    <dbReference type="NCBI Taxonomy" id="64791"/>
    <lineage>
        <taxon>Eukaryota</taxon>
        <taxon>Metazoa</taxon>
        <taxon>Ecdysozoa</taxon>
        <taxon>Arthropoda</taxon>
        <taxon>Hexapoda</taxon>
        <taxon>Insecta</taxon>
        <taxon>Pterygota</taxon>
        <taxon>Neoptera</taxon>
        <taxon>Endopterygota</taxon>
        <taxon>Hymenoptera</taxon>
        <taxon>Apocrita</taxon>
        <taxon>Aculeata</taxon>
        <taxon>Formicoidea</taxon>
        <taxon>Formicidae</taxon>
        <taxon>Myrmicinae</taxon>
        <taxon>Mycetomoellerius</taxon>
    </lineage>
</organism>
<reference evidence="2 3" key="1">
    <citation type="submission" date="2015-09" db="EMBL/GenBank/DDBJ databases">
        <title>Trachymyrmex zeteki WGS genome.</title>
        <authorList>
            <person name="Nygaard S."/>
            <person name="Hu H."/>
            <person name="Boomsma J."/>
            <person name="Zhang G."/>
        </authorList>
    </citation>
    <scope>NUCLEOTIDE SEQUENCE [LARGE SCALE GENOMIC DNA]</scope>
    <source>
        <strain evidence="2">Tzet28-1</strain>
        <tissue evidence="2">Whole body</tissue>
    </source>
</reference>
<feature type="compositionally biased region" description="Basic and acidic residues" evidence="1">
    <location>
        <begin position="172"/>
        <end position="184"/>
    </location>
</feature>
<dbReference type="EMBL" id="KQ983227">
    <property type="protein sequence ID" value="KYQ46483.1"/>
    <property type="molecule type" value="Genomic_DNA"/>
</dbReference>
<proteinExistence type="predicted"/>